<feature type="transmembrane region" description="Helical" evidence="8">
    <location>
        <begin position="428"/>
        <end position="445"/>
    </location>
</feature>
<evidence type="ECO:0000256" key="8">
    <source>
        <dbReference type="RuleBase" id="RU363064"/>
    </source>
</evidence>
<dbReference type="RefSeq" id="WP_016648089.1">
    <property type="nucleotide sequence ID" value="NZ_CAUPDI010000008.1"/>
</dbReference>
<evidence type="ECO:0000256" key="4">
    <source>
        <dbReference type="ARBA" id="ARBA00022475"/>
    </source>
</evidence>
<evidence type="ECO:0000256" key="5">
    <source>
        <dbReference type="ARBA" id="ARBA00022692"/>
    </source>
</evidence>
<feature type="transmembrane region" description="Helical" evidence="8">
    <location>
        <begin position="90"/>
        <end position="107"/>
    </location>
</feature>
<dbReference type="PRINTS" id="PR00175">
    <property type="entry name" value="NAALASMPORT"/>
</dbReference>
<feature type="transmembrane region" description="Helical" evidence="8">
    <location>
        <begin position="209"/>
        <end position="229"/>
    </location>
</feature>
<feature type="transmembrane region" description="Helical" evidence="8">
    <location>
        <begin position="235"/>
        <end position="258"/>
    </location>
</feature>
<keyword evidence="5 8" id="KW-0812">Transmembrane</keyword>
<evidence type="ECO:0000256" key="1">
    <source>
        <dbReference type="ARBA" id="ARBA00004651"/>
    </source>
</evidence>
<feature type="transmembrane region" description="Helical" evidence="8">
    <location>
        <begin position="12"/>
        <end position="31"/>
    </location>
</feature>
<dbReference type="InterPro" id="IPR001463">
    <property type="entry name" value="Na/Ala_symport"/>
</dbReference>
<keyword evidence="6 8" id="KW-1133">Transmembrane helix</keyword>
<evidence type="ECO:0000313" key="10">
    <source>
        <dbReference type="Proteomes" id="UP001229251"/>
    </source>
</evidence>
<dbReference type="Gene3D" id="1.20.1740.10">
    <property type="entry name" value="Amino acid/polyamine transporter I"/>
    <property type="match status" value="1"/>
</dbReference>
<dbReference type="NCBIfam" id="TIGR00835">
    <property type="entry name" value="agcS"/>
    <property type="match status" value="1"/>
</dbReference>
<feature type="transmembrane region" description="Helical" evidence="8">
    <location>
        <begin position="293"/>
        <end position="316"/>
    </location>
</feature>
<comment type="caution">
    <text evidence="9">The sequence shown here is derived from an EMBL/GenBank/DDBJ whole genome shotgun (WGS) entry which is preliminary data.</text>
</comment>
<protein>
    <submittedName>
        <fullName evidence="9">Alanine/glycine:cation symporter family protein</fullName>
    </submittedName>
</protein>
<dbReference type="PANTHER" id="PTHR30330">
    <property type="entry name" value="AGSS FAMILY TRANSPORTER, SODIUM-ALANINE"/>
    <property type="match status" value="1"/>
</dbReference>
<accession>A0AAJ1Q7B1</accession>
<evidence type="ECO:0000256" key="2">
    <source>
        <dbReference type="ARBA" id="ARBA00009261"/>
    </source>
</evidence>
<feature type="transmembrane region" description="Helical" evidence="8">
    <location>
        <begin position="360"/>
        <end position="380"/>
    </location>
</feature>
<reference evidence="9" key="1">
    <citation type="submission" date="2023-05" db="EMBL/GenBank/DDBJ databases">
        <title>Cataloging the Phylogenetic Diversity of Human Bladder Bacteria.</title>
        <authorList>
            <person name="Du J."/>
        </authorList>
    </citation>
    <scope>NUCLEOTIDE SEQUENCE</scope>
    <source>
        <strain evidence="9">UMB1231</strain>
    </source>
</reference>
<dbReference type="PANTHER" id="PTHR30330:SF7">
    <property type="entry name" value="SODIUM_PROTON-DEPENDENT ALANINE CARRIER PROTEIN YRBD-RELATED"/>
    <property type="match status" value="1"/>
</dbReference>
<keyword evidence="3 8" id="KW-0813">Transport</keyword>
<comment type="similarity">
    <text evidence="2 8">Belongs to the alanine or glycine:cation symporter (AGCS) (TC 2.A.25) family.</text>
</comment>
<organism evidence="9 10">
    <name type="scientific">Facklamia hominis</name>
    <dbReference type="NCBI Taxonomy" id="178214"/>
    <lineage>
        <taxon>Bacteria</taxon>
        <taxon>Bacillati</taxon>
        <taxon>Bacillota</taxon>
        <taxon>Bacilli</taxon>
        <taxon>Lactobacillales</taxon>
        <taxon>Aerococcaceae</taxon>
        <taxon>Facklamia</taxon>
    </lineage>
</organism>
<keyword evidence="7 8" id="KW-0472">Membrane</keyword>
<keyword evidence="4 8" id="KW-1003">Cell membrane</keyword>
<evidence type="ECO:0000256" key="7">
    <source>
        <dbReference type="ARBA" id="ARBA00023136"/>
    </source>
</evidence>
<keyword evidence="8" id="KW-0769">Symport</keyword>
<proteinExistence type="inferred from homology"/>
<name>A0AAJ1Q7B1_9LACT</name>
<evidence type="ECO:0000256" key="3">
    <source>
        <dbReference type="ARBA" id="ARBA00022448"/>
    </source>
</evidence>
<sequence length="483" mass="52112">MSGLFNQIAGLLWGLPIIFLILGVSVYYTVIMKFPQFTQLKEMFRLLKERGESEEGLSPFQSFIFTAARTIGVGNIAGMAMGIYFGGPGAIFWLWVLALFGSSIAILEGTLGQTYKQVIHNEYKSGPANYMAKGFKSKRLGKGFAIAYSLITAISLTFLMSGVQAFYIVQGLHDAFNLPVIILAIAFTLLLGIVIFGGLKRIGHTSQKLSPIAGLVYVTLSLIVIVVNYRKMPEVISLIFQSAFGQQAVFGAVVASALQWGIRRGVHANEIGIGTSAITSATAQVSHPAQQGLLGGLSVYIGTLFVCTTTTFMILVTDSYNVIHPNGTLIHQGVPGLQAGNPFVAHAIQSVIPIPNIGNVIVALAILIFAFVALTAYYLYAESSLAYIVGDHPKVFVGLKCCFLVSIFVGTMVVSDVIWAMADIGYGLMAWTNVIAILFVGHQGVRIVKDYTDQRAQGIKKPSFVPKSLGLEPHKGIWDQEAD</sequence>
<feature type="transmembrane region" description="Helical" evidence="8">
    <location>
        <begin position="175"/>
        <end position="197"/>
    </location>
</feature>
<gene>
    <name evidence="9" type="ORF">QP433_07690</name>
</gene>
<evidence type="ECO:0000256" key="6">
    <source>
        <dbReference type="ARBA" id="ARBA00022989"/>
    </source>
</evidence>
<comment type="subcellular location">
    <subcellularLocation>
        <location evidence="1 8">Cell membrane</location>
        <topology evidence="1 8">Multi-pass membrane protein</topology>
    </subcellularLocation>
</comment>
<dbReference type="EMBL" id="JASOOE010000016">
    <property type="protein sequence ID" value="MDK7187860.1"/>
    <property type="molecule type" value="Genomic_DNA"/>
</dbReference>
<dbReference type="Proteomes" id="UP001229251">
    <property type="component" value="Unassembled WGS sequence"/>
</dbReference>
<dbReference type="AlphaFoldDB" id="A0AAJ1Q7B1"/>
<feature type="transmembrane region" description="Helical" evidence="8">
    <location>
        <begin position="401"/>
        <end position="422"/>
    </location>
</feature>
<evidence type="ECO:0000313" key="9">
    <source>
        <dbReference type="EMBL" id="MDK7187860.1"/>
    </source>
</evidence>
<dbReference type="GO" id="GO:0005886">
    <property type="term" value="C:plasma membrane"/>
    <property type="evidence" value="ECO:0007669"/>
    <property type="project" value="UniProtKB-SubCell"/>
</dbReference>
<dbReference type="GO" id="GO:0005283">
    <property type="term" value="F:amino acid:sodium symporter activity"/>
    <property type="evidence" value="ECO:0007669"/>
    <property type="project" value="InterPro"/>
</dbReference>
<dbReference type="Pfam" id="PF01235">
    <property type="entry name" value="Na_Ala_symp"/>
    <property type="match status" value="1"/>
</dbReference>
<feature type="transmembrane region" description="Helical" evidence="8">
    <location>
        <begin position="145"/>
        <end position="169"/>
    </location>
</feature>